<keyword evidence="2" id="KW-1003">Cell membrane</keyword>
<evidence type="ECO:0000313" key="7">
    <source>
        <dbReference type="EMBL" id="OLN22098.1"/>
    </source>
</evidence>
<dbReference type="STRING" id="1714264.BTO30_11435"/>
<evidence type="ECO:0000256" key="5">
    <source>
        <dbReference type="ARBA" id="ARBA00023136"/>
    </source>
</evidence>
<dbReference type="PANTHER" id="PTHR33931:SF6">
    <property type="entry name" value="INTEGRAL MEMBRANE PROTEIN YXZK-RELATED"/>
    <property type="match status" value="1"/>
</dbReference>
<dbReference type="PANTHER" id="PTHR33931">
    <property type="entry name" value="HOLIN-LIKE PROTEIN CIDA-RELATED"/>
    <property type="match status" value="1"/>
</dbReference>
<dbReference type="AlphaFoldDB" id="A0A1Q8Q446"/>
<feature type="transmembrane region" description="Helical" evidence="6">
    <location>
        <begin position="117"/>
        <end position="138"/>
    </location>
</feature>
<dbReference type="OrthoDB" id="3176438at2"/>
<keyword evidence="3 6" id="KW-0812">Transmembrane</keyword>
<dbReference type="Pfam" id="PF03788">
    <property type="entry name" value="LrgA"/>
    <property type="match status" value="1"/>
</dbReference>
<comment type="caution">
    <text evidence="7">The sequence shown here is derived from an EMBL/GenBank/DDBJ whole genome shotgun (WGS) entry which is preliminary data.</text>
</comment>
<keyword evidence="5 6" id="KW-0472">Membrane</keyword>
<evidence type="ECO:0000256" key="3">
    <source>
        <dbReference type="ARBA" id="ARBA00022692"/>
    </source>
</evidence>
<keyword evidence="4 6" id="KW-1133">Transmembrane helix</keyword>
<dbReference type="Proteomes" id="UP000185568">
    <property type="component" value="Unassembled WGS sequence"/>
</dbReference>
<evidence type="ECO:0000256" key="4">
    <source>
        <dbReference type="ARBA" id="ARBA00022989"/>
    </source>
</evidence>
<evidence type="ECO:0000313" key="8">
    <source>
        <dbReference type="Proteomes" id="UP000185568"/>
    </source>
</evidence>
<dbReference type="EMBL" id="MSDU01000024">
    <property type="protein sequence ID" value="OLN22098.1"/>
    <property type="molecule type" value="Genomic_DNA"/>
</dbReference>
<evidence type="ECO:0008006" key="9">
    <source>
        <dbReference type="Google" id="ProtNLM"/>
    </source>
</evidence>
<protein>
    <recommendedName>
        <fullName evidence="9">Holin</fullName>
    </recommendedName>
</protein>
<gene>
    <name evidence="7" type="ORF">BTO30_11435</name>
</gene>
<name>A0A1Q8Q446_9BACI</name>
<evidence type="ECO:0000256" key="2">
    <source>
        <dbReference type="ARBA" id="ARBA00022475"/>
    </source>
</evidence>
<feature type="transmembrane region" description="Helical" evidence="6">
    <location>
        <begin position="88"/>
        <end position="105"/>
    </location>
</feature>
<organism evidence="7 8">
    <name type="scientific">Domibacillus antri</name>
    <dbReference type="NCBI Taxonomy" id="1714264"/>
    <lineage>
        <taxon>Bacteria</taxon>
        <taxon>Bacillati</taxon>
        <taxon>Bacillota</taxon>
        <taxon>Bacilli</taxon>
        <taxon>Bacillales</taxon>
        <taxon>Bacillaceae</taxon>
        <taxon>Domibacillus</taxon>
    </lineage>
</organism>
<comment type="subcellular location">
    <subcellularLocation>
        <location evidence="1">Cell membrane</location>
        <topology evidence="1">Multi-pass membrane protein</topology>
    </subcellularLocation>
</comment>
<feature type="transmembrane region" description="Helical" evidence="6">
    <location>
        <begin position="30"/>
        <end position="50"/>
    </location>
</feature>
<sequence>MKWMVTALQAGVIYVISAIGNQLAVWLHLSIPGSLAGMLILFGLLMSGVVPAKWVEMGAVKLIAFMPLFLIPATTGIINYGPFFKEEGMGLVLLIIGSTLLTLAVKLNERVSSPVTIPVLTTTVFLICLFLLSGTSHIDYA</sequence>
<dbReference type="InterPro" id="IPR005538">
    <property type="entry name" value="LrgA/CidA"/>
</dbReference>
<dbReference type="GO" id="GO:0005886">
    <property type="term" value="C:plasma membrane"/>
    <property type="evidence" value="ECO:0007669"/>
    <property type="project" value="UniProtKB-SubCell"/>
</dbReference>
<evidence type="ECO:0000256" key="6">
    <source>
        <dbReference type="SAM" id="Phobius"/>
    </source>
</evidence>
<evidence type="ECO:0000256" key="1">
    <source>
        <dbReference type="ARBA" id="ARBA00004651"/>
    </source>
</evidence>
<keyword evidence="8" id="KW-1185">Reference proteome</keyword>
<feature type="transmembrane region" description="Helical" evidence="6">
    <location>
        <begin position="62"/>
        <end position="82"/>
    </location>
</feature>
<reference evidence="7 8" key="1">
    <citation type="submission" date="2016-12" db="EMBL/GenBank/DDBJ databases">
        <title>Domibacillus antri genome sequencing.</title>
        <authorList>
            <person name="Verma A."/>
            <person name="Krishnamurthi S."/>
        </authorList>
    </citation>
    <scope>NUCLEOTIDE SEQUENCE [LARGE SCALE GENOMIC DNA]</scope>
    <source>
        <strain evidence="7 8">XD80</strain>
    </source>
</reference>
<proteinExistence type="predicted"/>
<accession>A0A1Q8Q446</accession>